<keyword evidence="3" id="KW-1185">Reference proteome</keyword>
<dbReference type="GO" id="GO:0003677">
    <property type="term" value="F:DNA binding"/>
    <property type="evidence" value="ECO:0007669"/>
    <property type="project" value="UniProtKB-KW"/>
</dbReference>
<accession>V8N576</accession>
<protein>
    <submittedName>
        <fullName evidence="2">Homeobox protein Hox-A4</fullName>
    </submittedName>
</protein>
<feature type="region of interest" description="Disordered" evidence="1">
    <location>
        <begin position="56"/>
        <end position="83"/>
    </location>
</feature>
<name>V8N576_OPHHA</name>
<organism evidence="2 3">
    <name type="scientific">Ophiophagus hannah</name>
    <name type="common">King cobra</name>
    <name type="synonym">Naja hannah</name>
    <dbReference type="NCBI Taxonomy" id="8665"/>
    <lineage>
        <taxon>Eukaryota</taxon>
        <taxon>Metazoa</taxon>
        <taxon>Chordata</taxon>
        <taxon>Craniata</taxon>
        <taxon>Vertebrata</taxon>
        <taxon>Euteleostomi</taxon>
        <taxon>Lepidosauria</taxon>
        <taxon>Squamata</taxon>
        <taxon>Bifurcata</taxon>
        <taxon>Unidentata</taxon>
        <taxon>Episquamata</taxon>
        <taxon>Toxicofera</taxon>
        <taxon>Serpentes</taxon>
        <taxon>Colubroidea</taxon>
        <taxon>Elapidae</taxon>
        <taxon>Elapinae</taxon>
        <taxon>Ophiophagus</taxon>
    </lineage>
</organism>
<feature type="region of interest" description="Disordered" evidence="1">
    <location>
        <begin position="1"/>
        <end position="38"/>
    </location>
</feature>
<feature type="compositionally biased region" description="Pro residues" evidence="1">
    <location>
        <begin position="20"/>
        <end position="32"/>
    </location>
</feature>
<evidence type="ECO:0000256" key="1">
    <source>
        <dbReference type="SAM" id="MobiDB-lite"/>
    </source>
</evidence>
<dbReference type="AlphaFoldDB" id="V8N576"/>
<feature type="compositionally biased region" description="Basic and acidic residues" evidence="1">
    <location>
        <begin position="1"/>
        <end position="10"/>
    </location>
</feature>
<feature type="non-terminal residue" evidence="2">
    <location>
        <position position="1"/>
    </location>
</feature>
<dbReference type="EMBL" id="AZIM01008929">
    <property type="protein sequence ID" value="ETE57285.1"/>
    <property type="molecule type" value="Genomic_DNA"/>
</dbReference>
<evidence type="ECO:0000313" key="3">
    <source>
        <dbReference type="Proteomes" id="UP000018936"/>
    </source>
</evidence>
<comment type="caution">
    <text evidence="2">The sequence shown here is derived from an EMBL/GenBank/DDBJ whole genome shotgun (WGS) entry which is preliminary data.</text>
</comment>
<keyword evidence="2" id="KW-0371">Homeobox</keyword>
<dbReference type="Proteomes" id="UP000018936">
    <property type="component" value="Unassembled WGS sequence"/>
</dbReference>
<gene>
    <name evidence="2" type="primary">HOXA4</name>
    <name evidence="2" type="ORF">L345_17002</name>
</gene>
<reference evidence="2 3" key="1">
    <citation type="journal article" date="2013" name="Proc. Natl. Acad. Sci. U.S.A.">
        <title>The king cobra genome reveals dynamic gene evolution and adaptation in the snake venom system.</title>
        <authorList>
            <person name="Vonk F.J."/>
            <person name="Casewell N.R."/>
            <person name="Henkel C.V."/>
            <person name="Heimberg A.M."/>
            <person name="Jansen H.J."/>
            <person name="McCleary R.J."/>
            <person name="Kerkkamp H.M."/>
            <person name="Vos R.A."/>
            <person name="Guerreiro I."/>
            <person name="Calvete J.J."/>
            <person name="Wuster W."/>
            <person name="Woods A.E."/>
            <person name="Logan J.M."/>
            <person name="Harrison R.A."/>
            <person name="Castoe T.A."/>
            <person name="de Koning A.P."/>
            <person name="Pollock D.D."/>
            <person name="Yandell M."/>
            <person name="Calderon D."/>
            <person name="Renjifo C."/>
            <person name="Currier R.B."/>
            <person name="Salgado D."/>
            <person name="Pla D."/>
            <person name="Sanz L."/>
            <person name="Hyder A.S."/>
            <person name="Ribeiro J.M."/>
            <person name="Arntzen J.W."/>
            <person name="van den Thillart G.E."/>
            <person name="Boetzer M."/>
            <person name="Pirovano W."/>
            <person name="Dirks R.P."/>
            <person name="Spaink H.P."/>
            <person name="Duboule D."/>
            <person name="McGlinn E."/>
            <person name="Kini R.M."/>
            <person name="Richardson M.K."/>
        </authorList>
    </citation>
    <scope>NUCLEOTIDE SEQUENCE</scope>
    <source>
        <tissue evidence="2">Blood</tissue>
    </source>
</reference>
<proteinExistence type="predicted"/>
<sequence length="307" mass="34018">DCEREGDASDHVGGQLPGGPFSPAPPFPPPAHPKACPVRTLPLHRLDLHRWEPAVREGGPFAQGADGLPSDALHPPSAPKEDPLFHRPAGRPAPDPLQLWDVPSALHEDDFPAHYDWNDPDQIQPAPQHHRSEIFRCHGCRTLTARGSSSRRRFVARFGLPERIREPPTRTTDRLVWTLVRFCNLGAETCNLPFGVRREEGKQHKRHKRGDLSPLLYTDRSIMLQIPFSLGREFYANFGGFVVQPFVVLERPSSSGRDVPRCLVPVPLNKEVAGDTKVSSVGFLASCSIGVVFAHGEDFGSSFRHTA</sequence>
<keyword evidence="2" id="KW-0238">DNA-binding</keyword>
<evidence type="ECO:0000313" key="2">
    <source>
        <dbReference type="EMBL" id="ETE57285.1"/>
    </source>
</evidence>